<feature type="compositionally biased region" description="Polar residues" evidence="8">
    <location>
        <begin position="289"/>
        <end position="343"/>
    </location>
</feature>
<feature type="compositionally biased region" description="Basic and acidic residues" evidence="8">
    <location>
        <begin position="712"/>
        <end position="725"/>
    </location>
</feature>
<feature type="region of interest" description="Disordered" evidence="8">
    <location>
        <begin position="216"/>
        <end position="739"/>
    </location>
</feature>
<dbReference type="GO" id="GO:0005634">
    <property type="term" value="C:nucleus"/>
    <property type="evidence" value="ECO:0007669"/>
    <property type="project" value="UniProtKB-SubCell"/>
</dbReference>
<feature type="region of interest" description="Disordered" evidence="8">
    <location>
        <begin position="768"/>
        <end position="790"/>
    </location>
</feature>
<feature type="compositionally biased region" description="Acidic residues" evidence="8">
    <location>
        <begin position="272"/>
        <end position="284"/>
    </location>
</feature>
<dbReference type="InterPro" id="IPR000571">
    <property type="entry name" value="Znf_CCCH"/>
</dbReference>
<feature type="compositionally biased region" description="Basic and acidic residues" evidence="8">
    <location>
        <begin position="660"/>
        <end position="673"/>
    </location>
</feature>
<feature type="compositionally biased region" description="Basic and acidic residues" evidence="8">
    <location>
        <begin position="768"/>
        <end position="785"/>
    </location>
</feature>
<dbReference type="Proteomes" id="UP001283361">
    <property type="component" value="Unassembled WGS sequence"/>
</dbReference>
<feature type="region of interest" description="Disordered" evidence="8">
    <location>
        <begin position="909"/>
        <end position="1004"/>
    </location>
</feature>
<dbReference type="PROSITE" id="PS50103">
    <property type="entry name" value="ZF_C3H1"/>
    <property type="match status" value="1"/>
</dbReference>
<feature type="compositionally biased region" description="Basic and acidic residues" evidence="8">
    <location>
        <begin position="631"/>
        <end position="641"/>
    </location>
</feature>
<dbReference type="InterPro" id="IPR012337">
    <property type="entry name" value="RNaseH-like_sf"/>
</dbReference>
<dbReference type="PANTHER" id="PTHR12801">
    <property type="entry name" value="RNA EXONUCLEASE REXO1 / RECO3 FAMILY MEMBER-RELATED"/>
    <property type="match status" value="1"/>
</dbReference>
<dbReference type="Gene3D" id="3.30.420.10">
    <property type="entry name" value="Ribonuclease H-like superfamily/Ribonuclease H"/>
    <property type="match status" value="1"/>
</dbReference>
<feature type="compositionally biased region" description="Polar residues" evidence="8">
    <location>
        <begin position="1094"/>
        <end position="1104"/>
    </location>
</feature>
<evidence type="ECO:0000256" key="3">
    <source>
        <dbReference type="ARBA" id="ARBA00022722"/>
    </source>
</evidence>
<dbReference type="SMART" id="SM00479">
    <property type="entry name" value="EXOIII"/>
    <property type="match status" value="1"/>
</dbReference>
<feature type="compositionally biased region" description="Polar residues" evidence="8">
    <location>
        <begin position="959"/>
        <end position="969"/>
    </location>
</feature>
<proteinExistence type="inferred from homology"/>
<evidence type="ECO:0000256" key="4">
    <source>
        <dbReference type="ARBA" id="ARBA00022801"/>
    </source>
</evidence>
<dbReference type="CDD" id="cd06145">
    <property type="entry name" value="REX1_like"/>
    <property type="match status" value="1"/>
</dbReference>
<evidence type="ECO:0000256" key="6">
    <source>
        <dbReference type="ARBA" id="ARBA00023242"/>
    </source>
</evidence>
<keyword evidence="11" id="KW-1185">Reference proteome</keyword>
<protein>
    <recommendedName>
        <fullName evidence="9">C3H1-type domain-containing protein</fullName>
    </recommendedName>
</protein>
<dbReference type="InterPro" id="IPR034922">
    <property type="entry name" value="REX1-like_exo"/>
</dbReference>
<keyword evidence="6" id="KW-0539">Nucleus</keyword>
<feature type="compositionally biased region" description="Basic residues" evidence="8">
    <location>
        <begin position="535"/>
        <end position="547"/>
    </location>
</feature>
<feature type="compositionally biased region" description="Basic and acidic residues" evidence="8">
    <location>
        <begin position="438"/>
        <end position="473"/>
    </location>
</feature>
<keyword evidence="7" id="KW-0863">Zinc-finger</keyword>
<dbReference type="InterPro" id="IPR013520">
    <property type="entry name" value="Ribonucl_H"/>
</dbReference>
<comment type="similarity">
    <text evidence="2">Belongs to the REXO1/REXO3 family.</text>
</comment>
<feature type="compositionally biased region" description="Basic and acidic residues" evidence="8">
    <location>
        <begin position="354"/>
        <end position="370"/>
    </location>
</feature>
<feature type="compositionally biased region" description="Basic and acidic residues" evidence="8">
    <location>
        <begin position="560"/>
        <end position="590"/>
    </location>
</feature>
<feature type="compositionally biased region" description="Low complexity" evidence="8">
    <location>
        <begin position="548"/>
        <end position="559"/>
    </location>
</feature>
<evidence type="ECO:0000313" key="11">
    <source>
        <dbReference type="Proteomes" id="UP001283361"/>
    </source>
</evidence>
<evidence type="ECO:0000256" key="2">
    <source>
        <dbReference type="ARBA" id="ARBA00006357"/>
    </source>
</evidence>
<evidence type="ECO:0000313" key="10">
    <source>
        <dbReference type="EMBL" id="KAK3803835.1"/>
    </source>
</evidence>
<feature type="region of interest" description="Disordered" evidence="8">
    <location>
        <begin position="1083"/>
        <end position="1111"/>
    </location>
</feature>
<evidence type="ECO:0000256" key="5">
    <source>
        <dbReference type="ARBA" id="ARBA00022839"/>
    </source>
</evidence>
<evidence type="ECO:0000256" key="7">
    <source>
        <dbReference type="PROSITE-ProRule" id="PRU00723"/>
    </source>
</evidence>
<keyword evidence="3" id="KW-0540">Nuclease</keyword>
<dbReference type="InterPro" id="IPR047021">
    <property type="entry name" value="REXO1/3/4-like"/>
</dbReference>
<evidence type="ECO:0000256" key="1">
    <source>
        <dbReference type="ARBA" id="ARBA00004123"/>
    </source>
</evidence>
<dbReference type="Pfam" id="PF15870">
    <property type="entry name" value="EloA-BP1"/>
    <property type="match status" value="1"/>
</dbReference>
<dbReference type="PANTHER" id="PTHR12801:SF115">
    <property type="entry name" value="FI18136P1-RELATED"/>
    <property type="match status" value="1"/>
</dbReference>
<feature type="compositionally biased region" description="Polar residues" evidence="8">
    <location>
        <begin position="977"/>
        <end position="990"/>
    </location>
</feature>
<keyword evidence="7" id="KW-0862">Zinc</keyword>
<gene>
    <name evidence="10" type="ORF">RRG08_029429</name>
</gene>
<evidence type="ECO:0000259" key="9">
    <source>
        <dbReference type="PROSITE" id="PS50103"/>
    </source>
</evidence>
<dbReference type="EMBL" id="JAWDGP010000082">
    <property type="protein sequence ID" value="KAK3803835.1"/>
    <property type="molecule type" value="Genomic_DNA"/>
</dbReference>
<accession>A0AAE1EEH4</accession>
<keyword evidence="5" id="KW-0269">Exonuclease</keyword>
<feature type="compositionally biased region" description="Polar residues" evidence="8">
    <location>
        <begin position="499"/>
        <end position="524"/>
    </location>
</feature>
<feature type="compositionally biased region" description="Basic and acidic residues" evidence="8">
    <location>
        <begin position="236"/>
        <end position="258"/>
    </location>
</feature>
<feature type="compositionally biased region" description="Basic and acidic residues" evidence="8">
    <location>
        <begin position="611"/>
        <end position="620"/>
    </location>
</feature>
<dbReference type="InterPro" id="IPR036397">
    <property type="entry name" value="RNaseH_sf"/>
</dbReference>
<dbReference type="GO" id="GO:0004527">
    <property type="term" value="F:exonuclease activity"/>
    <property type="evidence" value="ECO:0007669"/>
    <property type="project" value="UniProtKB-KW"/>
</dbReference>
<feature type="zinc finger region" description="C3H1-type" evidence="7">
    <location>
        <begin position="7"/>
        <end position="33"/>
    </location>
</feature>
<feature type="compositionally biased region" description="Low complexity" evidence="8">
    <location>
        <begin position="413"/>
        <end position="422"/>
    </location>
</feature>
<keyword evidence="4" id="KW-0378">Hydrolase</keyword>
<dbReference type="GO" id="GO:0003676">
    <property type="term" value="F:nucleic acid binding"/>
    <property type="evidence" value="ECO:0007669"/>
    <property type="project" value="InterPro"/>
</dbReference>
<comment type="subcellular location">
    <subcellularLocation>
        <location evidence="1">Nucleus</location>
    </subcellularLocation>
</comment>
<feature type="compositionally biased region" description="Polar residues" evidence="8">
    <location>
        <begin position="726"/>
        <end position="739"/>
    </location>
</feature>
<dbReference type="FunFam" id="3.30.420.10:FF:000019">
    <property type="entry name" value="RNA exonuclease NEF-sp"/>
    <property type="match status" value="1"/>
</dbReference>
<organism evidence="10 11">
    <name type="scientific">Elysia crispata</name>
    <name type="common">lettuce slug</name>
    <dbReference type="NCBI Taxonomy" id="231223"/>
    <lineage>
        <taxon>Eukaryota</taxon>
        <taxon>Metazoa</taxon>
        <taxon>Spiralia</taxon>
        <taxon>Lophotrochozoa</taxon>
        <taxon>Mollusca</taxon>
        <taxon>Gastropoda</taxon>
        <taxon>Heterobranchia</taxon>
        <taxon>Euthyneura</taxon>
        <taxon>Panpulmonata</taxon>
        <taxon>Sacoglossa</taxon>
        <taxon>Placobranchoidea</taxon>
        <taxon>Plakobranchidae</taxon>
        <taxon>Elysia</taxon>
    </lineage>
</organism>
<dbReference type="InterPro" id="IPR031736">
    <property type="entry name" value="REXO1-like_dom"/>
</dbReference>
<sequence length="1439" mass="158044">MFPSSGYFRGVPCPFYVSGLCERPYCHFRHSRAETERAAKAETGPSYSTSNNPSYSTSVGSILKTVTESLASDSVPEHSPSLVKFSSSAPKLPIGLAEPKKTSSNLKKCDTDIADNGTRDLNDSLFIPSFSSTAPILPESENEPSVSIALLPPISGLPKGRKNLPSYVPTPKALASLVEKDCVPSYTPTPKSLGEDFEKKSGRIIEYDPLKNFAISNGHKSSDEDEAAFSSDEDNEATKVADGEGNLKETESNLENKEAQGLTSGDCKPTATEDDLTDSDEDDAWQASAEASSNVQEMSPSYSDLLTPSSFFTDKHTMVSSSGKDQSNYHDSQQKVLPKQSAQHGGKKSNLHSSSKEAKPEKICKNRDLQRSNSSKNASSSSSSSYSKSASSSSHKPSSSSSREKETTKKKSSSSSHGSSSVSHRDKSSRSQTLKSSSHTDIKSENHKSSHTDIKSENLKSSSHSDIKSDNHKSSSSSGKNKKSHSSSHRESDHRSKNSHNSFSKKPEAKSSQPSPLTASDKPQSSSSEKENKHSSSHQRSLHKSHSVSRSLSSTSTSSKSDKFRHSPADRSKSLDGKIRTDFSEHKSIREQQPVVITNSEVKKTSLVPKDSFKTEDKQHSLKTSEITNVKFEKSSKDKKSLTPKISSSLSSKRSKSRTKRESSSRSSKESCEGKGPYKRSKSGDGSDSDIEIIEPPPPLVYNVSDSDENDDHSINKVELEKNEEQTFSMDSDTELSTNNEVDLMTDSDTFDECLRIFQETERQMAEKLKRDRDKVHPDKRKAQEYQELESFESSEDLLVSIGKKRMAHKNSETISRKYKPLVSKKPRLSPAQIMHNRIIEMQKRALLRAAKREGRESELPSMLGEEKKSTTNGITVMGGGLPTASLLPRQNSSNISSCPVSTTSAGRFGISPSLLPPTGQRQRQAHAPSKALFSGEKTPQRRPASASSVNGIDKGKASSFSMSPNTFYSKKAPPSSGLSKSITVAGTASKTEKRKAHEPTLSNLKRPLIPADFGSKVPTNVRQRYLNLIIDEHLKFRPELEAFTKGEADEKAVYEKANNKNIYLGVAVNTIKRIRTEAAQFLPSTSKKPKMNHTGSHATQSHAATLGGPNAARQSFTLNRSKTSTISVPAKIEGKEFYNRLKTYILTEEQLRENGFPRPGLDGGSKVQFYKEEDIGESLKENERVCKRCGTRFNVTKDGTPISNGLCVYHYGSAYKKRVSGAIESRYGCCNEKGGSKGCQVASCHVHEQNKVDNRSGYMKTIPASSTSEKDYKVYALDCEMVYTKAGLELARVTVVGEDCEVVYESLVKPDTDIIDFNTRFSGITAADMKGVSTDIRGVQAVMLSMISDKTILMGHSLESDLVALKLIHSTVVDTSLVFPHRLGLPYKRALRNLMLDHLQKIIQSSDGGHDSKEDAVACMQLMVYKVKEDWKKESRRI</sequence>
<dbReference type="SUPFAM" id="SSF53098">
    <property type="entry name" value="Ribonuclease H-like"/>
    <property type="match status" value="1"/>
</dbReference>
<evidence type="ECO:0000256" key="8">
    <source>
        <dbReference type="SAM" id="MobiDB-lite"/>
    </source>
</evidence>
<feature type="compositionally biased region" description="Low complexity" evidence="8">
    <location>
        <begin position="643"/>
        <end position="652"/>
    </location>
</feature>
<feature type="compositionally biased region" description="Polar residues" evidence="8">
    <location>
        <begin position="889"/>
        <end position="903"/>
    </location>
</feature>
<name>A0AAE1EEH4_9GAST</name>
<feature type="compositionally biased region" description="Acidic residues" evidence="8">
    <location>
        <begin position="223"/>
        <end position="235"/>
    </location>
</feature>
<feature type="domain" description="C3H1-type" evidence="9">
    <location>
        <begin position="7"/>
        <end position="33"/>
    </location>
</feature>
<feature type="region of interest" description="Disordered" evidence="8">
    <location>
        <begin position="884"/>
        <end position="903"/>
    </location>
</feature>
<reference evidence="10" key="1">
    <citation type="journal article" date="2023" name="G3 (Bethesda)">
        <title>A reference genome for the long-term kleptoplast-retaining sea slug Elysia crispata morphotype clarki.</title>
        <authorList>
            <person name="Eastman K.E."/>
            <person name="Pendleton A.L."/>
            <person name="Shaikh M.A."/>
            <person name="Suttiyut T."/>
            <person name="Ogas R."/>
            <person name="Tomko P."/>
            <person name="Gavelis G."/>
            <person name="Widhalm J.R."/>
            <person name="Wisecaver J.H."/>
        </authorList>
    </citation>
    <scope>NUCLEOTIDE SEQUENCE</scope>
    <source>
        <strain evidence="10">ECLA1</strain>
    </source>
</reference>
<feature type="compositionally biased region" description="Low complexity" evidence="8">
    <location>
        <begin position="372"/>
        <end position="401"/>
    </location>
</feature>
<dbReference type="GO" id="GO:0008270">
    <property type="term" value="F:zinc ion binding"/>
    <property type="evidence" value="ECO:0007669"/>
    <property type="project" value="UniProtKB-KW"/>
</dbReference>
<comment type="caution">
    <text evidence="10">The sequence shown here is derived from an EMBL/GenBank/DDBJ whole genome shotgun (WGS) entry which is preliminary data.</text>
</comment>
<keyword evidence="7" id="KW-0479">Metal-binding</keyword>